<organism evidence="1 2">
    <name type="scientific">Butyricicoccus porcorum</name>
    <dbReference type="NCBI Taxonomy" id="1945634"/>
    <lineage>
        <taxon>Bacteria</taxon>
        <taxon>Bacillati</taxon>
        <taxon>Bacillota</taxon>
        <taxon>Clostridia</taxon>
        <taxon>Eubacteriales</taxon>
        <taxon>Butyricicoccaceae</taxon>
        <taxon>Butyricicoccus</taxon>
    </lineage>
</organism>
<evidence type="ECO:0000313" key="2">
    <source>
        <dbReference type="Proteomes" id="UP000194903"/>
    </source>
</evidence>
<accession>A0A252F1Q6</accession>
<name>A0A252F1Q6_9FIRM</name>
<evidence type="ECO:0000313" key="1">
    <source>
        <dbReference type="EMBL" id="OUM19662.1"/>
    </source>
</evidence>
<dbReference type="AlphaFoldDB" id="A0A252F1Q6"/>
<sequence>MAKKICACILLSSFLVVGLSGCGSNDKYADTVKSGVSKYYSGESMTKEEYQAAKGFLDWKEKNSSQTYSQWDN</sequence>
<dbReference type="PROSITE" id="PS51257">
    <property type="entry name" value="PROKAR_LIPOPROTEIN"/>
    <property type="match status" value="1"/>
</dbReference>
<proteinExistence type="predicted"/>
<reference evidence="1 2" key="1">
    <citation type="submission" date="2017-05" db="EMBL/GenBank/DDBJ databases">
        <title>Butyricicoccus porcorum sp. nov. a butyrate-producing bacterium from the swine intestinal tract.</title>
        <authorList>
            <person name="Trachsel J."/>
            <person name="Humphrey S."/>
            <person name="Allen H.K."/>
        </authorList>
    </citation>
    <scope>NUCLEOTIDE SEQUENCE [LARGE SCALE GENOMIC DNA]</scope>
    <source>
        <strain evidence="1">BB10</strain>
    </source>
</reference>
<dbReference type="Proteomes" id="UP000194903">
    <property type="component" value="Unassembled WGS sequence"/>
</dbReference>
<dbReference type="RefSeq" id="WP_087021921.1">
    <property type="nucleotide sequence ID" value="NZ_CP178353.1"/>
</dbReference>
<protein>
    <submittedName>
        <fullName evidence="1">Uncharacterized protein</fullName>
    </submittedName>
</protein>
<comment type="caution">
    <text evidence="1">The sequence shown here is derived from an EMBL/GenBank/DDBJ whole genome shotgun (WGS) entry which is preliminary data.</text>
</comment>
<keyword evidence="2" id="KW-1185">Reference proteome</keyword>
<dbReference type="EMBL" id="NHOC01000011">
    <property type="protein sequence ID" value="OUM19662.1"/>
    <property type="molecule type" value="Genomic_DNA"/>
</dbReference>
<gene>
    <name evidence="1" type="ORF">CBW42_12100</name>
</gene>